<reference evidence="1 2" key="1">
    <citation type="journal article" date="2015" name="Nature">
        <title>rRNA introns, odd ribosomes, and small enigmatic genomes across a large radiation of phyla.</title>
        <authorList>
            <person name="Brown C.T."/>
            <person name="Hug L.A."/>
            <person name="Thomas B.C."/>
            <person name="Sharon I."/>
            <person name="Castelle C.J."/>
            <person name="Singh A."/>
            <person name="Wilkins M.J."/>
            <person name="Williams K.H."/>
            <person name="Banfield J.F."/>
        </authorList>
    </citation>
    <scope>NUCLEOTIDE SEQUENCE [LARGE SCALE GENOMIC DNA]</scope>
</reference>
<evidence type="ECO:0000313" key="1">
    <source>
        <dbReference type="EMBL" id="KKQ89238.1"/>
    </source>
</evidence>
<comment type="caution">
    <text evidence="1">The sequence shown here is derived from an EMBL/GenBank/DDBJ whole genome shotgun (WGS) entry which is preliminary data.</text>
</comment>
<sequence>MTYKQKIAASKVVENGGNIGKAMLAAGYSPATAKTPQKLTRSKGWQKLLKQHLPEEKLLEKHKQLLDASTLETFEVQGTADDETMREIFKEVPTLKVIKVGWPNGLYESPTIVHFSSPDYRTQLEALKLAYKLKGKLNSNVSVSGEKVIAILNGANTHDNADSTP</sequence>
<organism evidence="1 2">
    <name type="scientific">Candidatus Curtissbacteria bacterium GW2011_GWC2_38_9</name>
    <dbReference type="NCBI Taxonomy" id="1618414"/>
    <lineage>
        <taxon>Bacteria</taxon>
        <taxon>Candidatus Curtissiibacteriota</taxon>
    </lineage>
</organism>
<gene>
    <name evidence="1" type="ORF">UT12_C0019G0007</name>
</gene>
<dbReference type="EMBL" id="LBVP01000019">
    <property type="protein sequence ID" value="KKQ89238.1"/>
    <property type="molecule type" value="Genomic_DNA"/>
</dbReference>
<name>A0A0G0LB37_9BACT</name>
<dbReference type="AlphaFoldDB" id="A0A0G0LB37"/>
<accession>A0A0G0LB37</accession>
<dbReference type="Proteomes" id="UP000034893">
    <property type="component" value="Unassembled WGS sequence"/>
</dbReference>
<protein>
    <recommendedName>
        <fullName evidence="3">Terminase small subunit</fullName>
    </recommendedName>
</protein>
<evidence type="ECO:0000313" key="2">
    <source>
        <dbReference type="Proteomes" id="UP000034893"/>
    </source>
</evidence>
<proteinExistence type="predicted"/>
<evidence type="ECO:0008006" key="3">
    <source>
        <dbReference type="Google" id="ProtNLM"/>
    </source>
</evidence>